<evidence type="ECO:0000313" key="2">
    <source>
        <dbReference type="Proteomes" id="UP000734854"/>
    </source>
</evidence>
<evidence type="ECO:0000313" key="1">
    <source>
        <dbReference type="EMBL" id="KAG6480759.1"/>
    </source>
</evidence>
<dbReference type="AlphaFoldDB" id="A0A8J5FCD0"/>
<dbReference type="PANTHER" id="PTHR46274">
    <property type="entry name" value="PHOSPHATIDYLINOSITOL PHOSPHATASE"/>
    <property type="match status" value="1"/>
</dbReference>
<proteinExistence type="predicted"/>
<name>A0A8J5FCD0_ZINOF</name>
<keyword evidence="2" id="KW-1185">Reference proteome</keyword>
<sequence length="288" mass="32436">MDSPQVGSITNARTVVMYLVANLDARFICHVGGGPVVEKKRRREQLVTFPLSSRLTKLCRRNWIYGMHIEEIGEECTEGGQEERSISTVFSGRDALFNAKRAAVGVGARILFYPTLVYNCVRNVTEPQFHWWDQVDECLLLGAVPFPSHVPLLKKLGVCGVITLTEPYETLVPTSLYDAVEEFYQLRVQKTETSTHSIDLSVKSSWVVIPRNHISFDGSPFEIVSHSDLVGYNGYSNAGNEGPWTEPSSVYTVQIARRAVLSRLSYFWFRSRVHGCRSGMAHPHLLEL</sequence>
<protein>
    <submittedName>
        <fullName evidence="1">Uncharacterized protein</fullName>
    </submittedName>
</protein>
<organism evidence="1 2">
    <name type="scientific">Zingiber officinale</name>
    <name type="common">Ginger</name>
    <name type="synonym">Amomum zingiber</name>
    <dbReference type="NCBI Taxonomy" id="94328"/>
    <lineage>
        <taxon>Eukaryota</taxon>
        <taxon>Viridiplantae</taxon>
        <taxon>Streptophyta</taxon>
        <taxon>Embryophyta</taxon>
        <taxon>Tracheophyta</taxon>
        <taxon>Spermatophyta</taxon>
        <taxon>Magnoliopsida</taxon>
        <taxon>Liliopsida</taxon>
        <taxon>Zingiberales</taxon>
        <taxon>Zingiberaceae</taxon>
        <taxon>Zingiber</taxon>
    </lineage>
</organism>
<reference evidence="1 2" key="1">
    <citation type="submission" date="2020-08" db="EMBL/GenBank/DDBJ databases">
        <title>Plant Genome Project.</title>
        <authorList>
            <person name="Zhang R.-G."/>
        </authorList>
    </citation>
    <scope>NUCLEOTIDE SEQUENCE [LARGE SCALE GENOMIC DNA]</scope>
    <source>
        <tissue evidence="1">Rhizome</tissue>
    </source>
</reference>
<dbReference type="InterPro" id="IPR029021">
    <property type="entry name" value="Prot-tyrosine_phosphatase-like"/>
</dbReference>
<accession>A0A8J5FCD0</accession>
<comment type="caution">
    <text evidence="1">The sequence shown here is derived from an EMBL/GenBank/DDBJ whole genome shotgun (WGS) entry which is preliminary data.</text>
</comment>
<dbReference type="SUPFAM" id="SSF52799">
    <property type="entry name" value="(Phosphotyrosine protein) phosphatases II"/>
    <property type="match status" value="1"/>
</dbReference>
<dbReference type="PANTHER" id="PTHR46274:SF9">
    <property type="entry name" value="PHOSPHATIDYLGLYCEROPHOSPHATE PHOSPHATASE PTPMT1"/>
    <property type="match status" value="1"/>
</dbReference>
<dbReference type="Proteomes" id="UP000734854">
    <property type="component" value="Unassembled WGS sequence"/>
</dbReference>
<dbReference type="EMBL" id="JACMSC010000016">
    <property type="protein sequence ID" value="KAG6480759.1"/>
    <property type="molecule type" value="Genomic_DNA"/>
</dbReference>
<gene>
    <name evidence="1" type="ORF">ZIOFF_057344</name>
</gene>